<dbReference type="InterPro" id="IPR006680">
    <property type="entry name" value="Amidohydro-rel"/>
</dbReference>
<dbReference type="PANTHER" id="PTHR43668">
    <property type="entry name" value="ALLANTOINASE"/>
    <property type="match status" value="1"/>
</dbReference>
<dbReference type="SUPFAM" id="SSF51338">
    <property type="entry name" value="Composite domain of metallo-dependent hydrolases"/>
    <property type="match status" value="1"/>
</dbReference>
<proteinExistence type="predicted"/>
<dbReference type="InterPro" id="IPR011059">
    <property type="entry name" value="Metal-dep_hydrolase_composite"/>
</dbReference>
<dbReference type="NCBIfam" id="TIGR00857">
    <property type="entry name" value="pyrC_multi"/>
    <property type="match status" value="1"/>
</dbReference>
<accession>A0A1M6PMX0</accession>
<feature type="domain" description="Amidohydrolase-related" evidence="1">
    <location>
        <begin position="50"/>
        <end position="408"/>
    </location>
</feature>
<dbReference type="InterPro" id="IPR050138">
    <property type="entry name" value="DHOase/Allantoinase_Hydrolase"/>
</dbReference>
<dbReference type="STRING" id="1848.SAMN05443637_102357"/>
<dbReference type="Pfam" id="PF01979">
    <property type="entry name" value="Amidohydro_1"/>
    <property type="match status" value="1"/>
</dbReference>
<organism evidence="2 3">
    <name type="scientific">Pseudonocardia thermophila</name>
    <dbReference type="NCBI Taxonomy" id="1848"/>
    <lineage>
        <taxon>Bacteria</taxon>
        <taxon>Bacillati</taxon>
        <taxon>Actinomycetota</taxon>
        <taxon>Actinomycetes</taxon>
        <taxon>Pseudonocardiales</taxon>
        <taxon>Pseudonocardiaceae</taxon>
        <taxon>Pseudonocardia</taxon>
    </lineage>
</organism>
<keyword evidence="3" id="KW-1185">Reference proteome</keyword>
<dbReference type="RefSeq" id="WP_073455470.1">
    <property type="nucleotide sequence ID" value="NZ_FRAP01000002.1"/>
</dbReference>
<dbReference type="AlphaFoldDB" id="A0A1M6PMX0"/>
<dbReference type="GO" id="GO:0006145">
    <property type="term" value="P:purine nucleobase catabolic process"/>
    <property type="evidence" value="ECO:0007669"/>
    <property type="project" value="TreeGrafter"/>
</dbReference>
<evidence type="ECO:0000313" key="2">
    <source>
        <dbReference type="EMBL" id="SHK09238.1"/>
    </source>
</evidence>
<dbReference type="Gene3D" id="3.20.20.140">
    <property type="entry name" value="Metal-dependent hydrolases"/>
    <property type="match status" value="1"/>
</dbReference>
<dbReference type="GO" id="GO:0004038">
    <property type="term" value="F:allantoinase activity"/>
    <property type="evidence" value="ECO:0007669"/>
    <property type="project" value="TreeGrafter"/>
</dbReference>
<evidence type="ECO:0000259" key="1">
    <source>
        <dbReference type="Pfam" id="PF01979"/>
    </source>
</evidence>
<gene>
    <name evidence="2" type="ORF">SAMN05443637_102357</name>
</gene>
<dbReference type="GO" id="GO:0005737">
    <property type="term" value="C:cytoplasm"/>
    <property type="evidence" value="ECO:0007669"/>
    <property type="project" value="TreeGrafter"/>
</dbReference>
<evidence type="ECO:0000313" key="3">
    <source>
        <dbReference type="Proteomes" id="UP000184363"/>
    </source>
</evidence>
<name>A0A1M6PMX0_PSETH</name>
<dbReference type="OrthoDB" id="9775759at2"/>
<dbReference type="Gene3D" id="2.30.40.10">
    <property type="entry name" value="Urease, subunit C, domain 1"/>
    <property type="match status" value="1"/>
</dbReference>
<dbReference type="EMBL" id="FRAP01000002">
    <property type="protein sequence ID" value="SHK09238.1"/>
    <property type="molecule type" value="Genomic_DNA"/>
</dbReference>
<protein>
    <submittedName>
        <fullName evidence="2">Dihydroorotase</fullName>
    </submittedName>
</protein>
<reference evidence="2 3" key="1">
    <citation type="submission" date="2016-11" db="EMBL/GenBank/DDBJ databases">
        <authorList>
            <person name="Jaros S."/>
            <person name="Januszkiewicz K."/>
            <person name="Wedrychowicz H."/>
        </authorList>
    </citation>
    <scope>NUCLEOTIDE SEQUENCE [LARGE SCALE GENOMIC DNA]</scope>
    <source>
        <strain evidence="2 3">DSM 43832</strain>
    </source>
</reference>
<dbReference type="Proteomes" id="UP000184363">
    <property type="component" value="Unassembled WGS sequence"/>
</dbReference>
<dbReference type="PANTHER" id="PTHR43668:SF2">
    <property type="entry name" value="ALLANTOINASE"/>
    <property type="match status" value="1"/>
</dbReference>
<sequence length="473" mass="49543">MRIHITGGTLVTDAGQVRADLLCADGRIAAILESGATAAADERVDASGLLVFPGFIDPHVHSRDPGQVAKEDFAHSTLAALCSGVTTLLEMPNAVPPIGDRTVFEERAAAHERVASVDFGLWGQVFGASNLDDLPGLLDAGAVAIKLFWGYALDKRTKKLVYNTADAAPGDVVAPPDAGDVLRVFEVVGAHGGLLAAHCEDREVVLGGERALGREVRTYEDLLAGRPALAEVAAVSRAAEFSRVTGCRFHVVHISTARALEIVRAARADGVPISAEACPHYLWLTAADYARHGAGMKVFPPIRGAQDQEALWAAIADGTVCSVGSDHAPHAPEELGGSLAARPAGVHGVETMVPLMLDGMARGRITPERLAAVLAGDTARLYSIDHRKGRIAPGLDADLTLVDPHREHCITAAALHTKHKVSVFDGRTVRGAAVASLLRGEIVMRDGEPVQPGRGRLVRTSAATLPDPVGAAA</sequence>
<dbReference type="SUPFAM" id="SSF51556">
    <property type="entry name" value="Metallo-dependent hydrolases"/>
    <property type="match status" value="1"/>
</dbReference>
<dbReference type="InterPro" id="IPR032466">
    <property type="entry name" value="Metal_Hydrolase"/>
</dbReference>